<feature type="domain" description="Endonuclease GajA/Old nuclease/RecF-like AAA" evidence="1">
    <location>
        <begin position="254"/>
        <end position="339"/>
    </location>
</feature>
<keyword evidence="2" id="KW-0540">Nuclease</keyword>
<feature type="domain" description="Endonuclease GajA/Old nuclease/RecF-like AAA" evidence="1">
    <location>
        <begin position="1"/>
        <end position="46"/>
    </location>
</feature>
<dbReference type="Proteomes" id="UP000637628">
    <property type="component" value="Unassembled WGS sequence"/>
</dbReference>
<comment type="caution">
    <text evidence="2">The sequence shown here is derived from an EMBL/GenBank/DDBJ whole genome shotgun (WGS) entry which is preliminary data.</text>
</comment>
<proteinExistence type="predicted"/>
<dbReference type="EMBL" id="BOML01000038">
    <property type="protein sequence ID" value="GIE03467.1"/>
    <property type="molecule type" value="Genomic_DNA"/>
</dbReference>
<evidence type="ECO:0000313" key="3">
    <source>
        <dbReference type="Proteomes" id="UP000637628"/>
    </source>
</evidence>
<name>A0ABQ3Z0V7_9ACTN</name>
<keyword evidence="2" id="KW-0378">Hydrolase</keyword>
<dbReference type="GO" id="GO:0004519">
    <property type="term" value="F:endonuclease activity"/>
    <property type="evidence" value="ECO:0007669"/>
    <property type="project" value="UniProtKB-KW"/>
</dbReference>
<evidence type="ECO:0000313" key="2">
    <source>
        <dbReference type="EMBL" id="GIE03467.1"/>
    </source>
</evidence>
<dbReference type="PANTHER" id="PTHR43581">
    <property type="entry name" value="ATP/GTP PHOSPHATASE"/>
    <property type="match status" value="1"/>
</dbReference>
<dbReference type="RefSeq" id="WP_203729374.1">
    <property type="nucleotide sequence ID" value="NZ_BAAATX010000006.1"/>
</dbReference>
<dbReference type="Gene3D" id="3.40.50.300">
    <property type="entry name" value="P-loop containing nucleotide triphosphate hydrolases"/>
    <property type="match status" value="2"/>
</dbReference>
<sequence>MFVSTIVIKNYRSCRQVSVRLRPEVTVLAGENNAGKTTVIDGLRQLTDALDGRRGLTLTDGDVFNSAGSDDQVSLRTVLEDIHPDHAGTYQAAFLSGTADDGKRSAAWALTYTRPPLGRRRGITTWQVGEDKEFPSEPVARTAIRHVHLPALRDAVRDLGAAGGARIRVMLEALLGGQERVDAFVERAGGHFAALAQDEAIRAVGSAVSGPLGAITSGAHRQHAGLTVTDASLASISRALRMLLGDAELPLAAPIDNSGLGYANALYIATVLAELETARESDLTLLLIEEPEAHLHPQLQTLLLRYLKRRAKASRERAITEPSEPAGHIQVVLTTHSPVLSAAVSVEDLVVMTRGPLAEGTGWQARAVAVADLGLKKKQIKQLDRFLDVTKNAMLYAARIILVEGLSEALLLPALGDLVLAAPDGADQSQLQAAQEAMDRFHGATMVLADGVGFGAYLKVLLTAVDGARIGQRIAVITDSDKATGTEEPSRVTDARAEAEQLGAGPEVIDWFVAPHTLEPTLMCSENEELLHQAFLECAPKSEHRWTSIAAAPVSERPAMFRLLFISSQDDPAAKGTAISKPEFAHALADLLIPGCGFRVPQNLADGIRYIAGVPQPLGTAAAR</sequence>
<dbReference type="InterPro" id="IPR027417">
    <property type="entry name" value="P-loop_NTPase"/>
</dbReference>
<keyword evidence="2" id="KW-0255">Endonuclease</keyword>
<evidence type="ECO:0000259" key="1">
    <source>
        <dbReference type="Pfam" id="PF13175"/>
    </source>
</evidence>
<gene>
    <name evidence="2" type="ORF">Adu01nite_48170</name>
</gene>
<reference evidence="2 3" key="1">
    <citation type="submission" date="2021-01" db="EMBL/GenBank/DDBJ databases">
        <title>Whole genome shotgun sequence of Actinoplanes durhamensis NBRC 14914.</title>
        <authorList>
            <person name="Komaki H."/>
            <person name="Tamura T."/>
        </authorList>
    </citation>
    <scope>NUCLEOTIDE SEQUENCE [LARGE SCALE GENOMIC DNA]</scope>
    <source>
        <strain evidence="2 3">NBRC 14914</strain>
    </source>
</reference>
<protein>
    <submittedName>
        <fullName evidence="2">ATP-dependent endonuclease</fullName>
    </submittedName>
</protein>
<dbReference type="PANTHER" id="PTHR43581:SF4">
    <property type="entry name" value="ATP_GTP PHOSPHATASE"/>
    <property type="match status" value="1"/>
</dbReference>
<organism evidence="2 3">
    <name type="scientific">Paractinoplanes durhamensis</name>
    <dbReference type="NCBI Taxonomy" id="113563"/>
    <lineage>
        <taxon>Bacteria</taxon>
        <taxon>Bacillati</taxon>
        <taxon>Actinomycetota</taxon>
        <taxon>Actinomycetes</taxon>
        <taxon>Micromonosporales</taxon>
        <taxon>Micromonosporaceae</taxon>
        <taxon>Paractinoplanes</taxon>
    </lineage>
</organism>
<keyword evidence="3" id="KW-1185">Reference proteome</keyword>
<accession>A0ABQ3Z0V7</accession>
<dbReference type="InterPro" id="IPR041685">
    <property type="entry name" value="AAA_GajA/Old/RecF-like"/>
</dbReference>
<dbReference type="InterPro" id="IPR051396">
    <property type="entry name" value="Bact_Antivir_Def_Nuclease"/>
</dbReference>
<dbReference type="SUPFAM" id="SSF52540">
    <property type="entry name" value="P-loop containing nucleoside triphosphate hydrolases"/>
    <property type="match status" value="1"/>
</dbReference>
<dbReference type="Pfam" id="PF13175">
    <property type="entry name" value="AAA_15"/>
    <property type="match status" value="2"/>
</dbReference>